<feature type="compositionally biased region" description="Polar residues" evidence="5">
    <location>
        <begin position="18"/>
        <end position="30"/>
    </location>
</feature>
<feature type="region of interest" description="Disordered" evidence="5">
    <location>
        <begin position="699"/>
        <end position="725"/>
    </location>
</feature>
<keyword evidence="3 4" id="KW-0862">Zinc</keyword>
<feature type="region of interest" description="Disordered" evidence="5">
    <location>
        <begin position="1303"/>
        <end position="1381"/>
    </location>
</feature>
<accession>A0AAI8VC22</accession>
<feature type="compositionally biased region" description="Polar residues" evidence="5">
    <location>
        <begin position="756"/>
        <end position="776"/>
    </location>
</feature>
<feature type="region of interest" description="Disordered" evidence="5">
    <location>
        <begin position="138"/>
        <end position="246"/>
    </location>
</feature>
<dbReference type="SMART" id="SM00356">
    <property type="entry name" value="ZnF_C3H1"/>
    <property type="match status" value="1"/>
</dbReference>
<feature type="region of interest" description="Disordered" evidence="5">
    <location>
        <begin position="739"/>
        <end position="837"/>
    </location>
</feature>
<feature type="compositionally biased region" description="Polar residues" evidence="5">
    <location>
        <begin position="1318"/>
        <end position="1333"/>
    </location>
</feature>
<evidence type="ECO:0000256" key="2">
    <source>
        <dbReference type="ARBA" id="ARBA00022771"/>
    </source>
</evidence>
<gene>
    <name evidence="7" type="ORF">KHLLAP_LOCUS2692</name>
</gene>
<keyword evidence="2 4" id="KW-0863">Zinc-finger</keyword>
<feature type="region of interest" description="Disordered" evidence="5">
    <location>
        <begin position="1"/>
        <end position="30"/>
    </location>
</feature>
<evidence type="ECO:0000313" key="7">
    <source>
        <dbReference type="EMBL" id="CAJ2502224.1"/>
    </source>
</evidence>
<feature type="compositionally biased region" description="Polar residues" evidence="5">
    <location>
        <begin position="202"/>
        <end position="211"/>
    </location>
</feature>
<dbReference type="GO" id="GO:0008270">
    <property type="term" value="F:zinc ion binding"/>
    <property type="evidence" value="ECO:0007669"/>
    <property type="project" value="UniProtKB-KW"/>
</dbReference>
<evidence type="ECO:0000256" key="3">
    <source>
        <dbReference type="ARBA" id="ARBA00022833"/>
    </source>
</evidence>
<name>A0AAI8VC22_9PEZI</name>
<feature type="compositionally biased region" description="Polar residues" evidence="5">
    <location>
        <begin position="138"/>
        <end position="152"/>
    </location>
</feature>
<feature type="zinc finger region" description="C3H1-type" evidence="4">
    <location>
        <begin position="1383"/>
        <end position="1410"/>
    </location>
</feature>
<dbReference type="Pfam" id="PF00642">
    <property type="entry name" value="zf-CCCH"/>
    <property type="match status" value="1"/>
</dbReference>
<dbReference type="Gene3D" id="4.10.1000.10">
    <property type="entry name" value="Zinc finger, CCCH-type"/>
    <property type="match status" value="1"/>
</dbReference>
<evidence type="ECO:0000256" key="1">
    <source>
        <dbReference type="ARBA" id="ARBA00022723"/>
    </source>
</evidence>
<dbReference type="EMBL" id="CAUWAG010000004">
    <property type="protein sequence ID" value="CAJ2502224.1"/>
    <property type="molecule type" value="Genomic_DNA"/>
</dbReference>
<dbReference type="SUPFAM" id="SSF90229">
    <property type="entry name" value="CCCH zinc finger"/>
    <property type="match status" value="1"/>
</dbReference>
<feature type="compositionally biased region" description="Basic and acidic residues" evidence="5">
    <location>
        <begin position="867"/>
        <end position="882"/>
    </location>
</feature>
<protein>
    <submittedName>
        <fullName evidence="7">Uu.00g096180.m01.CDS01</fullName>
    </submittedName>
</protein>
<organism evidence="7 8">
    <name type="scientific">Anthostomella pinea</name>
    <dbReference type="NCBI Taxonomy" id="933095"/>
    <lineage>
        <taxon>Eukaryota</taxon>
        <taxon>Fungi</taxon>
        <taxon>Dikarya</taxon>
        <taxon>Ascomycota</taxon>
        <taxon>Pezizomycotina</taxon>
        <taxon>Sordariomycetes</taxon>
        <taxon>Xylariomycetidae</taxon>
        <taxon>Xylariales</taxon>
        <taxon>Xylariaceae</taxon>
        <taxon>Anthostomella</taxon>
    </lineage>
</organism>
<dbReference type="InterPro" id="IPR000571">
    <property type="entry name" value="Znf_CCCH"/>
</dbReference>
<evidence type="ECO:0000313" key="8">
    <source>
        <dbReference type="Proteomes" id="UP001295740"/>
    </source>
</evidence>
<dbReference type="Proteomes" id="UP001295740">
    <property type="component" value="Unassembled WGS sequence"/>
</dbReference>
<keyword evidence="8" id="KW-1185">Reference proteome</keyword>
<reference evidence="7" key="1">
    <citation type="submission" date="2023-10" db="EMBL/GenBank/DDBJ databases">
        <authorList>
            <person name="Hackl T."/>
        </authorList>
    </citation>
    <scope>NUCLEOTIDE SEQUENCE</scope>
</reference>
<evidence type="ECO:0000256" key="4">
    <source>
        <dbReference type="PROSITE-ProRule" id="PRU00723"/>
    </source>
</evidence>
<feature type="compositionally biased region" description="Basic and acidic residues" evidence="5">
    <location>
        <begin position="817"/>
        <end position="832"/>
    </location>
</feature>
<comment type="caution">
    <text evidence="7">The sequence shown here is derived from an EMBL/GenBank/DDBJ whole genome shotgun (WGS) entry which is preliminary data.</text>
</comment>
<feature type="region of interest" description="Disordered" evidence="5">
    <location>
        <begin position="1091"/>
        <end position="1114"/>
    </location>
</feature>
<evidence type="ECO:0000259" key="6">
    <source>
        <dbReference type="PROSITE" id="PS50103"/>
    </source>
</evidence>
<keyword evidence="1 4" id="KW-0479">Metal-binding</keyword>
<dbReference type="InterPro" id="IPR036855">
    <property type="entry name" value="Znf_CCCH_sf"/>
</dbReference>
<feature type="region of interest" description="Disordered" evidence="5">
    <location>
        <begin position="414"/>
        <end position="440"/>
    </location>
</feature>
<feature type="domain" description="C3H1-type" evidence="6">
    <location>
        <begin position="1383"/>
        <end position="1410"/>
    </location>
</feature>
<feature type="compositionally biased region" description="Basic and acidic residues" evidence="5">
    <location>
        <begin position="1356"/>
        <end position="1376"/>
    </location>
</feature>
<dbReference type="PROSITE" id="PS50103">
    <property type="entry name" value="ZF_C3H1"/>
    <property type="match status" value="1"/>
</dbReference>
<feature type="compositionally biased region" description="Low complexity" evidence="5">
    <location>
        <begin position="1342"/>
        <end position="1355"/>
    </location>
</feature>
<evidence type="ECO:0000256" key="5">
    <source>
        <dbReference type="SAM" id="MobiDB-lite"/>
    </source>
</evidence>
<feature type="region of interest" description="Disordered" evidence="5">
    <location>
        <begin position="867"/>
        <end position="906"/>
    </location>
</feature>
<feature type="compositionally biased region" description="Low complexity" evidence="5">
    <location>
        <begin position="743"/>
        <end position="755"/>
    </location>
</feature>
<sequence length="1413" mass="154582">MDHQSTDDWQYAQDATAIPQSVDANGQQNANFTQEPFFATFQPQTQHGAPYQLYNASEESYTNAYHEPNLAGGGIQQHNGPNGGVQHHNGTGGGLPAQGHPYYQSGSPYQFQPHGGQDMNLQYGGSQLPANAEYTRHSQQGNFPSFSAQQHPPTRPYQGDFPASAWAERPASTPAAYDQPRFIDPAQDTSYQPMDIEHHGSGRQTPQQMQYTAPPPQNSLVSQPSYPYLSPMQFVDAGGPSQVQQYHSPQTSSYAAARAPRQSAYSAPLAVQPAGAAAQLSRPSSTGVAGQAEPWKVVSPNVLTPTQPRIVQTLPGPDYEPLEGCTNFWISKKPVIPQIPPNTKKASVLVASHNLSGTPLLPGRFLPCEIARDHQELQTRFPDAPESEKQSLQAGMDALDKKMFNLTGTKVPKVKEKAKKSASSGDSSSDSESETDETSKLAEQIMAAKRPVDPVEAVRYDVVRIFRKDYEEVGAKKVGITVGAFGEYVTKLWNTIKDLRKRLESAQDKIATDQQDQQILQAALAHHQEQLRTALQAALEFGDTHTLRNLGGHDKIVVSLFNGLRHQLMTKNYNSPLAKTILQLASQFTHLDTTYLTEKLKLHKVRDKFYNELDANGKKWMDQIFNNAKLETAEQKPAKPLEALDKAKLPIPAVLKATASAIKTPGTTVKPQATKLEVPQKKELAAVKKILPTDYSGLGSARKVSSTAAKPNAFGSPAKRPRDDDVEFRAPKKVAVEGASGVPVTTKIPSTTTPTAQISQTSTTPATVRARPSSSLLLGKARAPAKSQTKKPEPPSSTSSTISGLLAEIAKPAATPKQKEITRTPETPEEKARRLHKEKRRHLRVMWKPDHELTEIRIFEHDQAEDEGRATSMVKDARDNRSEGQMLKMHRGAQEDDEEEDGGKPKEVNIRPWVAASKTDFSSVDQQQRGKVFVTRGGLREVQSEQKKIMDEYENRELMAIYTTPSEIPDTPRSPPNKATERSVAPRIGQLPSTDAKFVETHRRWAEVGQFGTTITSRMALQRLGIQAPSADGPHMKGHGPMAPQSSHLPSHVANMSSMSNSMSRQPSHAPRVKTQAENDAEVLALLTSARVKNWDDPDPYDPANPKTRRRHDYGDPKVQAAADAIEAVAAQLAGKPFPATEPPTWMQSDPDRVKEWHTGRNNDIAAKAKKEAIERAARLSEAQARKSLESAQASQAPAQPGIYAPYQMQHLHQALPQHQPYQAAPQVPDQYAAILQQVQALQGAQPVQNAAPVAPQLAPPQPANSLQTLLAALGQVGQAPQASQAPAPTPDYGNWQQWAPYQASQAQQPHGAPAQSHGAQSFGIQYDGTSHDGQAYGSHFQGYQAHQAQPQGAQHSRDNDRGNRKDVHRGNKEPLKGINRSLIGTKPCSFWAKGQCAKGDSCTFRHDPNDLK</sequence>
<feature type="region of interest" description="Disordered" evidence="5">
    <location>
        <begin position="965"/>
        <end position="984"/>
    </location>
</feature>
<proteinExistence type="predicted"/>